<gene>
    <name evidence="2" type="ORF">UT18_C0007G0004</name>
</gene>
<feature type="transmembrane region" description="Helical" evidence="1">
    <location>
        <begin position="20"/>
        <end position="40"/>
    </location>
</feature>
<sequence>MANEEKGCKCDHGSNKAINCGGASGGIYGLAFIGALVYYFQHASVLMDFVLGFLKALVWPAIIAYKVLEFFKM</sequence>
<organism evidence="2 3">
    <name type="scientific">candidate division CPR2 bacterium GW2011_GWC2_39_10</name>
    <dbReference type="NCBI Taxonomy" id="1618345"/>
    <lineage>
        <taxon>Bacteria</taxon>
        <taxon>Bacteria division CPR2</taxon>
    </lineage>
</organism>
<keyword evidence="1" id="KW-1133">Transmembrane helix</keyword>
<evidence type="ECO:0000313" key="2">
    <source>
        <dbReference type="EMBL" id="KKQ94748.1"/>
    </source>
</evidence>
<protein>
    <submittedName>
        <fullName evidence="2">Uncharacterized protein</fullName>
    </submittedName>
</protein>
<name>A0A0G0LS59_UNCC2</name>
<dbReference type="EMBL" id="LBVV01000007">
    <property type="protein sequence ID" value="KKQ94748.1"/>
    <property type="molecule type" value="Genomic_DNA"/>
</dbReference>
<feature type="transmembrane region" description="Helical" evidence="1">
    <location>
        <begin position="46"/>
        <end position="68"/>
    </location>
</feature>
<dbReference type="Proteomes" id="UP000034207">
    <property type="component" value="Unassembled WGS sequence"/>
</dbReference>
<keyword evidence="1" id="KW-0812">Transmembrane</keyword>
<comment type="caution">
    <text evidence="2">The sequence shown here is derived from an EMBL/GenBank/DDBJ whole genome shotgun (WGS) entry which is preliminary data.</text>
</comment>
<accession>A0A0G0LS59</accession>
<evidence type="ECO:0000256" key="1">
    <source>
        <dbReference type="SAM" id="Phobius"/>
    </source>
</evidence>
<proteinExistence type="predicted"/>
<reference evidence="2 3" key="1">
    <citation type="journal article" date="2015" name="Nature">
        <title>rRNA introns, odd ribosomes, and small enigmatic genomes across a large radiation of phyla.</title>
        <authorList>
            <person name="Brown C.T."/>
            <person name="Hug L.A."/>
            <person name="Thomas B.C."/>
            <person name="Sharon I."/>
            <person name="Castelle C.J."/>
            <person name="Singh A."/>
            <person name="Wilkins M.J."/>
            <person name="Williams K.H."/>
            <person name="Banfield J.F."/>
        </authorList>
    </citation>
    <scope>NUCLEOTIDE SEQUENCE [LARGE SCALE GENOMIC DNA]</scope>
</reference>
<evidence type="ECO:0000313" key="3">
    <source>
        <dbReference type="Proteomes" id="UP000034207"/>
    </source>
</evidence>
<keyword evidence="1" id="KW-0472">Membrane</keyword>
<dbReference type="AlphaFoldDB" id="A0A0G0LS59"/>